<evidence type="ECO:0000313" key="7">
    <source>
        <dbReference type="Proteomes" id="UP000054805"/>
    </source>
</evidence>
<evidence type="ECO:0000256" key="2">
    <source>
        <dbReference type="ARBA" id="ARBA00022574"/>
    </source>
</evidence>
<dbReference type="GO" id="GO:0042073">
    <property type="term" value="P:intraciliary transport"/>
    <property type="evidence" value="ECO:0007669"/>
    <property type="project" value="TreeGrafter"/>
</dbReference>
<dbReference type="Proteomes" id="UP000054632">
    <property type="component" value="Unassembled WGS sequence"/>
</dbReference>
<comment type="caution">
    <text evidence="5">The sequence shown here is derived from an EMBL/GenBank/DDBJ whole genome shotgun (WGS) entry which is preliminary data.</text>
</comment>
<dbReference type="SUPFAM" id="SSF50978">
    <property type="entry name" value="WD40 repeat-like"/>
    <property type="match status" value="1"/>
</dbReference>
<keyword evidence="1" id="KW-0963">Cytoplasm</keyword>
<dbReference type="PANTHER" id="PTHR12442:SF26">
    <property type="entry name" value="CYTOPLASMIC DYNEIN 2 INTERMEDIATE CHAIN 2"/>
    <property type="match status" value="1"/>
</dbReference>
<dbReference type="Proteomes" id="UP000054805">
    <property type="component" value="Unassembled WGS sequence"/>
</dbReference>
<dbReference type="GO" id="GO:0005868">
    <property type="term" value="C:cytoplasmic dynein complex"/>
    <property type="evidence" value="ECO:0007669"/>
    <property type="project" value="TreeGrafter"/>
</dbReference>
<sequence>MAHGSFGNFQSDEHLSSIAKKLKEESDSLVKLDTMLEEKMRVFSNFAIALRLKADFDQHATISNAMLPCWISLQMVTFSKFAVNVQIENNFECELSGWKLLIELRPMVIFAGHIQENNFQTVNEVLDLPLIESKSSTCVDVVLWDIFKSPIMQVRCFLMRIFEHPISNESLFYKVQIGEKIITLIDCMIGSSDAIKNKYTIENFSCYRHLHATGHAAGEANIANVVLKFGQNFFTTLFKCDNFNSTAASILPLLLPCLSSPTDNTRRRDSSSSSFTLDIFNLVRFTVNSSSDASSGWDFQICLEGCNCNVLMPLLLATLLINLIMKFQSKRQIISMQRFVDPSILETVRADVKKALELCNKKNLDSQSDADESSLYSIPFCFQFCLCRCQATALTCTSNLLLLLFNISKNSLEAMSKVKNFEDVICTKISVKPSHTRKLDLSNSSTQVPCRQAVNSYSQTENESKAVQTDGQNSTVRLTNANLTSDDKLLMSFLNRAERTLMTAVRRSENYGKIISDGRGTTSQIRNAKLIQNLTFDNLKNMPISAIAYNCNGSLVAATYAYSNHESWCFHESMVCLWTTASGGSGEMPNCCLLSTSCYNDLCFHPSNPSLLALAQRNGKVEVADVSGKATLDSERNHILITGVNCIGWKNADTVLCGSSEGVVTLVRCGRDRKLQLWSSFSISLASLPKALRAGQYPWKMKTSISRVASLAHDSDEVVVATETGALLLCDAKCDWHSDETYANSIQPAVVKDDAVRLCLDHHCGPVSDLASPDFACGGLFSSAGTDGMLKFYLNSKLIKLYQFDIAKFVLSIAWFHVWPLHFVCLLRDGHVELHNLLTESNMPAFAFRAFDGQLNSGRVVCNPILPNILLISSDQNQPKLYRLEATVQPVPNWRAALTQLCSHRSIVVLDHLHENQYLSFLYLHGILGMFCWYSDTILFDSKWNFPIDEHLIMSDREFFLAFMLKNFMEIGIRLELQFVAEKLKSLPRNIREKVDAFIGDGDLKTSIKACSYIFKLDGGSVELINENIMNVLVALNNMIWNHPNHMVPLSEFLQSMQNSDMSEKLKTLFSITDELSFLDFMKKYQAMFQLFSEPAIGMWIIAVDRLPFFYEIQALIEKALPDF</sequence>
<evidence type="ECO:0000313" key="5">
    <source>
        <dbReference type="EMBL" id="KRZ23994.1"/>
    </source>
</evidence>
<reference evidence="6 7" key="1">
    <citation type="submission" date="2015-01" db="EMBL/GenBank/DDBJ databases">
        <title>Evolution of Trichinella species and genotypes.</title>
        <authorList>
            <person name="Korhonen P.K."/>
            <person name="Edoardo P."/>
            <person name="Giuseppe L.R."/>
            <person name="Gasser R.B."/>
        </authorList>
    </citation>
    <scope>NUCLEOTIDE SEQUENCE [LARGE SCALE GENOMIC DNA]</scope>
    <source>
        <strain evidence="4">ISS13</strain>
        <strain evidence="5">ISS588</strain>
    </source>
</reference>
<dbReference type="InterPro" id="IPR050687">
    <property type="entry name" value="Dynein_IC"/>
</dbReference>
<proteinExistence type="predicted"/>
<dbReference type="AlphaFoldDB" id="A0A0V1IME2"/>
<gene>
    <name evidence="5" type="primary">Wdr34</name>
    <name evidence="4" type="ORF">T4A_11046</name>
    <name evidence="5" type="ORF">T4B_10834</name>
</gene>
<keyword evidence="7" id="KW-1185">Reference proteome</keyword>
<name>A0A0V1IME2_TRIPS</name>
<evidence type="ECO:0000313" key="6">
    <source>
        <dbReference type="Proteomes" id="UP000054632"/>
    </source>
</evidence>
<dbReference type="InterPro" id="IPR036322">
    <property type="entry name" value="WD40_repeat_dom_sf"/>
</dbReference>
<dbReference type="Gene3D" id="2.130.10.10">
    <property type="entry name" value="YVTN repeat-like/Quinoprotein amine dehydrogenase"/>
    <property type="match status" value="1"/>
</dbReference>
<dbReference type="EMBL" id="JYDS01000131">
    <property type="protein sequence ID" value="KRZ23994.1"/>
    <property type="molecule type" value="Genomic_DNA"/>
</dbReference>
<evidence type="ECO:0000313" key="4">
    <source>
        <dbReference type="EMBL" id="KRY75507.1"/>
    </source>
</evidence>
<dbReference type="GO" id="GO:0097014">
    <property type="term" value="C:ciliary plasm"/>
    <property type="evidence" value="ECO:0007669"/>
    <property type="project" value="TreeGrafter"/>
</dbReference>
<dbReference type="InterPro" id="IPR015943">
    <property type="entry name" value="WD40/YVTN_repeat-like_dom_sf"/>
</dbReference>
<accession>A0A0V1IME2</accession>
<dbReference type="GO" id="GO:0045503">
    <property type="term" value="F:dynein light chain binding"/>
    <property type="evidence" value="ECO:0007669"/>
    <property type="project" value="TreeGrafter"/>
</dbReference>
<keyword evidence="2" id="KW-0853">WD repeat</keyword>
<evidence type="ECO:0000256" key="1">
    <source>
        <dbReference type="ARBA" id="ARBA00022490"/>
    </source>
</evidence>
<dbReference type="GO" id="GO:0045504">
    <property type="term" value="F:dynein heavy chain binding"/>
    <property type="evidence" value="ECO:0007669"/>
    <property type="project" value="TreeGrafter"/>
</dbReference>
<organism evidence="5 7">
    <name type="scientific">Trichinella pseudospiralis</name>
    <name type="common">Parasitic roundworm</name>
    <dbReference type="NCBI Taxonomy" id="6337"/>
    <lineage>
        <taxon>Eukaryota</taxon>
        <taxon>Metazoa</taxon>
        <taxon>Ecdysozoa</taxon>
        <taxon>Nematoda</taxon>
        <taxon>Enoplea</taxon>
        <taxon>Dorylaimia</taxon>
        <taxon>Trichinellida</taxon>
        <taxon>Trichinellidae</taxon>
        <taxon>Trichinella</taxon>
    </lineage>
</organism>
<dbReference type="EMBL" id="JYDR01000017">
    <property type="protein sequence ID" value="KRY75507.1"/>
    <property type="molecule type" value="Genomic_DNA"/>
</dbReference>
<dbReference type="PANTHER" id="PTHR12442">
    <property type="entry name" value="DYNEIN INTERMEDIATE CHAIN"/>
    <property type="match status" value="1"/>
</dbReference>
<keyword evidence="3" id="KW-0677">Repeat</keyword>
<protein>
    <submittedName>
        <fullName evidence="5">WD repeat-containing protein 34</fullName>
    </submittedName>
</protein>
<evidence type="ECO:0000256" key="3">
    <source>
        <dbReference type="ARBA" id="ARBA00022737"/>
    </source>
</evidence>